<dbReference type="EMBL" id="UGYO01000001">
    <property type="protein sequence ID" value="SUI50755.1"/>
    <property type="molecule type" value="Genomic_DNA"/>
</dbReference>
<proteinExistence type="predicted"/>
<dbReference type="Proteomes" id="UP000254069">
    <property type="component" value="Unassembled WGS sequence"/>
</dbReference>
<evidence type="ECO:0000313" key="5">
    <source>
        <dbReference type="Proteomes" id="UP000254069"/>
    </source>
</evidence>
<keyword evidence="2" id="KW-0812">Transmembrane</keyword>
<sequence>MHGEGENALDMLEILLAVVSLLLILFLFRHRLRPGKRRLAKPVTPQEKQYHCVSIMLTPTACQAIRVLEGKRFLSKEAPRLPLPECDCSQCDCKYQHHEDRRVPFSDRRLDYGMSHDLYGAFGETNRRDNPKGRRYSDLAKPQITEKSSRTSISETLPE</sequence>
<name>A0A379YVC9_9GAMM</name>
<reference evidence="4 5" key="1">
    <citation type="submission" date="2018-06" db="EMBL/GenBank/DDBJ databases">
        <authorList>
            <consortium name="Pathogen Informatics"/>
            <person name="Doyle S."/>
        </authorList>
    </citation>
    <scope>NUCLEOTIDE SEQUENCE [LARGE SCALE GENOMIC DNA]</scope>
    <source>
        <strain evidence="4 5">NCTC10738</strain>
    </source>
</reference>
<feature type="transmembrane region" description="Helical" evidence="2">
    <location>
        <begin position="12"/>
        <end position="28"/>
    </location>
</feature>
<feature type="region of interest" description="Disordered" evidence="1">
    <location>
        <begin position="121"/>
        <end position="159"/>
    </location>
</feature>
<evidence type="ECO:0000256" key="2">
    <source>
        <dbReference type="SAM" id="Phobius"/>
    </source>
</evidence>
<feature type="compositionally biased region" description="Polar residues" evidence="1">
    <location>
        <begin position="150"/>
        <end position="159"/>
    </location>
</feature>
<accession>A0A379YVC9</accession>
<keyword evidence="2" id="KW-0472">Membrane</keyword>
<dbReference type="EMBL" id="AP024613">
    <property type="protein sequence ID" value="BCV43999.1"/>
    <property type="molecule type" value="Genomic_DNA"/>
</dbReference>
<reference evidence="3" key="2">
    <citation type="submission" date="2021-05" db="EMBL/GenBank/DDBJ databases">
        <title>Molecular characterization for Shewanella algae harboring chromosomal blaOXA-55-like strains isolated from clinical and environment sample.</title>
        <authorList>
            <person name="Ohama Y."/>
            <person name="Aoki K."/>
            <person name="Harada S."/>
            <person name="Moriya K."/>
            <person name="Ishii Y."/>
            <person name="Tateda K."/>
        </authorList>
    </citation>
    <scope>NUCLEOTIDE SEQUENCE</scope>
    <source>
        <strain evidence="3">TUM17379</strain>
    </source>
</reference>
<organism evidence="4 5">
    <name type="scientific">Shewanella algae</name>
    <dbReference type="NCBI Taxonomy" id="38313"/>
    <lineage>
        <taxon>Bacteria</taxon>
        <taxon>Pseudomonadati</taxon>
        <taxon>Pseudomonadota</taxon>
        <taxon>Gammaproteobacteria</taxon>
        <taxon>Alteromonadales</taxon>
        <taxon>Shewanellaceae</taxon>
        <taxon>Shewanella</taxon>
    </lineage>
</organism>
<evidence type="ECO:0000256" key="1">
    <source>
        <dbReference type="SAM" id="MobiDB-lite"/>
    </source>
</evidence>
<keyword evidence="2" id="KW-1133">Transmembrane helix</keyword>
<dbReference type="Proteomes" id="UP000825078">
    <property type="component" value="Chromosome"/>
</dbReference>
<keyword evidence="5" id="KW-1185">Reference proteome</keyword>
<feature type="compositionally biased region" description="Basic and acidic residues" evidence="1">
    <location>
        <begin position="125"/>
        <end position="138"/>
    </location>
</feature>
<evidence type="ECO:0000313" key="4">
    <source>
        <dbReference type="EMBL" id="SUI50755.1"/>
    </source>
</evidence>
<protein>
    <submittedName>
        <fullName evidence="4">Uncharacterized protein</fullName>
    </submittedName>
</protein>
<gene>
    <name evidence="4" type="ORF">NCTC10738_00569</name>
    <name evidence="3" type="ORF">TUM17379_10170</name>
</gene>
<dbReference type="AlphaFoldDB" id="A0A379YVC9"/>
<evidence type="ECO:0000313" key="3">
    <source>
        <dbReference type="EMBL" id="BCV43999.1"/>
    </source>
</evidence>